<accession>A0AAD5M5E3</accession>
<feature type="domain" description="Globin" evidence="3">
    <location>
        <begin position="131"/>
        <end position="189"/>
    </location>
</feature>
<dbReference type="InterPro" id="IPR044399">
    <property type="entry name" value="Mb-like_M"/>
</dbReference>
<comment type="similarity">
    <text evidence="1">Belongs to the globin family.</text>
</comment>
<evidence type="ECO:0000313" key="4">
    <source>
        <dbReference type="EMBL" id="KAJ0395315.1"/>
    </source>
</evidence>
<dbReference type="GO" id="GO:0020037">
    <property type="term" value="F:heme binding"/>
    <property type="evidence" value="ECO:0007669"/>
    <property type="project" value="InterPro"/>
</dbReference>
<keyword evidence="1" id="KW-0813">Transport</keyword>
<name>A0AAD5M5E3_PYTIN</name>
<feature type="compositionally biased region" description="Polar residues" evidence="2">
    <location>
        <begin position="213"/>
        <end position="226"/>
    </location>
</feature>
<evidence type="ECO:0000259" key="3">
    <source>
        <dbReference type="Pfam" id="PF00042"/>
    </source>
</evidence>
<protein>
    <recommendedName>
        <fullName evidence="3">Globin domain-containing protein</fullName>
    </recommendedName>
</protein>
<dbReference type="InterPro" id="IPR012292">
    <property type="entry name" value="Globin/Proto"/>
</dbReference>
<dbReference type="Proteomes" id="UP001209570">
    <property type="component" value="Unassembled WGS sequence"/>
</dbReference>
<dbReference type="EMBL" id="JAKCXM010000351">
    <property type="protein sequence ID" value="KAJ0395315.1"/>
    <property type="molecule type" value="Genomic_DNA"/>
</dbReference>
<sequence length="263" mass="29374">MGAALCIGMRDVAPGETKLFTRTPSLRYQRFSTAEQEIICTYLPSFQFLERSSEADRRIIENHWQEVFKAPTAGTGAAAKQSNKVVELYDTFFKSIEERSPHILPVFRSSMHVRGRALLHIPAGVRSLLVSPNFATDLARFSATHRRFGVKPEHFDPLGISLIDAIRHVSGENWGDSVEQAWQRLYAHTSVVLIVAQQKYDAKHNKKSKMSTRSHASSTKRSSLSAIPTAVMPFEAPEEEPRSASTPVVTSTRALIKSLKPAR</sequence>
<dbReference type="InterPro" id="IPR009050">
    <property type="entry name" value="Globin-like_sf"/>
</dbReference>
<dbReference type="AlphaFoldDB" id="A0AAD5M5E3"/>
<proteinExistence type="inferred from homology"/>
<keyword evidence="1" id="KW-0408">Iron</keyword>
<evidence type="ECO:0000256" key="2">
    <source>
        <dbReference type="SAM" id="MobiDB-lite"/>
    </source>
</evidence>
<dbReference type="CDD" id="cd01040">
    <property type="entry name" value="Mb-like"/>
    <property type="match status" value="1"/>
</dbReference>
<dbReference type="Pfam" id="PF00042">
    <property type="entry name" value="Globin"/>
    <property type="match status" value="1"/>
</dbReference>
<keyword evidence="1" id="KW-0561">Oxygen transport</keyword>
<keyword evidence="1" id="KW-0479">Metal-binding</keyword>
<dbReference type="GO" id="GO:0005344">
    <property type="term" value="F:oxygen carrier activity"/>
    <property type="evidence" value="ECO:0007669"/>
    <property type="project" value="UniProtKB-KW"/>
</dbReference>
<dbReference type="GO" id="GO:0019825">
    <property type="term" value="F:oxygen binding"/>
    <property type="evidence" value="ECO:0007669"/>
    <property type="project" value="InterPro"/>
</dbReference>
<keyword evidence="5" id="KW-1185">Reference proteome</keyword>
<feature type="region of interest" description="Disordered" evidence="2">
    <location>
        <begin position="203"/>
        <end position="251"/>
    </location>
</feature>
<gene>
    <name evidence="4" type="ORF">P43SY_002050</name>
</gene>
<dbReference type="SUPFAM" id="SSF46458">
    <property type="entry name" value="Globin-like"/>
    <property type="match status" value="1"/>
</dbReference>
<evidence type="ECO:0000313" key="5">
    <source>
        <dbReference type="Proteomes" id="UP001209570"/>
    </source>
</evidence>
<organism evidence="4 5">
    <name type="scientific">Pythium insidiosum</name>
    <name type="common">Pythiosis disease agent</name>
    <dbReference type="NCBI Taxonomy" id="114742"/>
    <lineage>
        <taxon>Eukaryota</taxon>
        <taxon>Sar</taxon>
        <taxon>Stramenopiles</taxon>
        <taxon>Oomycota</taxon>
        <taxon>Peronosporomycetes</taxon>
        <taxon>Pythiales</taxon>
        <taxon>Pythiaceae</taxon>
        <taxon>Pythium</taxon>
    </lineage>
</organism>
<keyword evidence="1" id="KW-0349">Heme</keyword>
<comment type="caution">
    <text evidence="4">The sequence shown here is derived from an EMBL/GenBank/DDBJ whole genome shotgun (WGS) entry which is preliminary data.</text>
</comment>
<reference evidence="4" key="1">
    <citation type="submission" date="2021-12" db="EMBL/GenBank/DDBJ databases">
        <title>Prjna785345.</title>
        <authorList>
            <person name="Rujirawat T."/>
            <person name="Krajaejun T."/>
        </authorList>
    </citation>
    <scope>NUCLEOTIDE SEQUENCE</scope>
    <source>
        <strain evidence="4">Pi057C3</strain>
    </source>
</reference>
<evidence type="ECO:0000256" key="1">
    <source>
        <dbReference type="RuleBase" id="RU000356"/>
    </source>
</evidence>
<dbReference type="InterPro" id="IPR000971">
    <property type="entry name" value="Globin"/>
</dbReference>
<dbReference type="Gene3D" id="1.10.490.10">
    <property type="entry name" value="Globins"/>
    <property type="match status" value="1"/>
</dbReference>